<accession>A0A817RC23</accession>
<feature type="transmembrane region" description="Helical" evidence="1">
    <location>
        <begin position="174"/>
        <end position="196"/>
    </location>
</feature>
<protein>
    <submittedName>
        <fullName evidence="2">Uncharacterized protein</fullName>
    </submittedName>
</protein>
<organism evidence="2 3">
    <name type="scientific">Rotaria socialis</name>
    <dbReference type="NCBI Taxonomy" id="392032"/>
    <lineage>
        <taxon>Eukaryota</taxon>
        <taxon>Metazoa</taxon>
        <taxon>Spiralia</taxon>
        <taxon>Gnathifera</taxon>
        <taxon>Rotifera</taxon>
        <taxon>Eurotatoria</taxon>
        <taxon>Bdelloidea</taxon>
        <taxon>Philodinida</taxon>
        <taxon>Philodinidae</taxon>
        <taxon>Rotaria</taxon>
    </lineage>
</organism>
<evidence type="ECO:0000313" key="3">
    <source>
        <dbReference type="Proteomes" id="UP000663833"/>
    </source>
</evidence>
<feature type="transmembrane region" description="Helical" evidence="1">
    <location>
        <begin position="285"/>
        <end position="310"/>
    </location>
</feature>
<keyword evidence="1" id="KW-0812">Transmembrane</keyword>
<dbReference type="InterPro" id="IPR029201">
    <property type="entry name" value="Jiraiya"/>
</dbReference>
<dbReference type="AlphaFoldDB" id="A0A817RC23"/>
<keyword evidence="1" id="KW-0472">Membrane</keyword>
<evidence type="ECO:0000313" key="2">
    <source>
        <dbReference type="EMBL" id="CAF3236392.1"/>
    </source>
</evidence>
<evidence type="ECO:0000256" key="1">
    <source>
        <dbReference type="SAM" id="Phobius"/>
    </source>
</evidence>
<dbReference type="PANTHER" id="PTHR39947">
    <property type="entry name" value="IP19862P"/>
    <property type="match status" value="1"/>
</dbReference>
<dbReference type="EMBL" id="CAJNYD010000237">
    <property type="protein sequence ID" value="CAF3236392.1"/>
    <property type="molecule type" value="Genomic_DNA"/>
</dbReference>
<dbReference type="PANTHER" id="PTHR39947:SF1">
    <property type="entry name" value="IP19862P"/>
    <property type="match status" value="1"/>
</dbReference>
<feature type="transmembrane region" description="Helical" evidence="1">
    <location>
        <begin position="129"/>
        <end position="154"/>
    </location>
</feature>
<comment type="caution">
    <text evidence="2">The sequence shown here is derived from an EMBL/GenBank/DDBJ whole genome shotgun (WGS) entry which is preliminary data.</text>
</comment>
<gene>
    <name evidence="2" type="ORF">LUA448_LOCUS4024</name>
</gene>
<feature type="transmembrane region" description="Helical" evidence="1">
    <location>
        <begin position="257"/>
        <end position="279"/>
    </location>
</feature>
<dbReference type="Proteomes" id="UP000663833">
    <property type="component" value="Unassembled WGS sequence"/>
</dbReference>
<dbReference type="Pfam" id="PF15038">
    <property type="entry name" value="Jiraiya"/>
    <property type="match status" value="1"/>
</dbReference>
<sequence>MTGTLETILQLKDKICHISSSFFFEYFISQLVDSASSPSPIPPPPTDFDMNWPTPISQSEPSFQARQSQLVNRLSTTAYNSSSYKVSIGHETVNITEIARHRESLSDRPIPIATADRRRLSGSRKGTNILSLCFMCFVSASLILIAISTMNLILKINYVNNRDMIPRIAQSMNVTYNILYVLPASISITDTVSNVIIPAYDRTIRELATVICLLIIVLNCFCVLIFSIEIYLGCNMIKTRQSSHCFTHLFSSSTSRFIAICSFYASIPAFILVMCFFILLNLSLIPAIVSLVVLGFGLIFILMTLLTYFVTWQNDRIDGKLGGMNSSIYHTIDATHLCDDDIDLVKTDELSTLV</sequence>
<proteinExistence type="predicted"/>
<reference evidence="2" key="1">
    <citation type="submission" date="2021-02" db="EMBL/GenBank/DDBJ databases">
        <authorList>
            <person name="Nowell W R."/>
        </authorList>
    </citation>
    <scope>NUCLEOTIDE SEQUENCE</scope>
</reference>
<keyword evidence="1" id="KW-1133">Transmembrane helix</keyword>
<name>A0A817RC23_9BILA</name>
<feature type="transmembrane region" description="Helical" evidence="1">
    <location>
        <begin position="208"/>
        <end position="232"/>
    </location>
</feature>